<evidence type="ECO:0000313" key="4">
    <source>
        <dbReference type="Proteomes" id="UP000009131"/>
    </source>
</evidence>
<feature type="compositionally biased region" description="Basic and acidic residues" evidence="1">
    <location>
        <begin position="225"/>
        <end position="246"/>
    </location>
</feature>
<keyword evidence="4" id="KW-1185">Reference proteome</keyword>
<keyword evidence="2" id="KW-0472">Membrane</keyword>
<feature type="compositionally biased region" description="Low complexity" evidence="1">
    <location>
        <begin position="57"/>
        <end position="68"/>
    </location>
</feature>
<evidence type="ECO:0000313" key="3">
    <source>
        <dbReference type="EMBL" id="GAA93395.1"/>
    </source>
</evidence>
<name>G7DS35_MIXOS</name>
<dbReference type="OrthoDB" id="2525806at2759"/>
<feature type="compositionally biased region" description="Low complexity" evidence="1">
    <location>
        <begin position="348"/>
        <end position="359"/>
    </location>
</feature>
<dbReference type="InParanoid" id="G7DS35"/>
<reference evidence="3 4" key="2">
    <citation type="journal article" date="2012" name="Open Biol.">
        <title>Characteristics of nucleosomes and linker DNA regions on the genome of the basidiomycete Mixia osmundae revealed by mono- and dinucleosome mapping.</title>
        <authorList>
            <person name="Nishida H."/>
            <person name="Kondo S."/>
            <person name="Matsumoto T."/>
            <person name="Suzuki Y."/>
            <person name="Yoshikawa H."/>
            <person name="Taylor T.D."/>
            <person name="Sugiyama J."/>
        </authorList>
    </citation>
    <scope>NUCLEOTIDE SEQUENCE [LARGE SCALE GENOMIC DNA]</scope>
    <source>
        <strain evidence="4">CBS 9802 / IAM 14324 / JCM 22182 / KY 12970</strain>
    </source>
</reference>
<protein>
    <submittedName>
        <fullName evidence="3">Uncharacterized protein</fullName>
    </submittedName>
</protein>
<keyword evidence="2" id="KW-1133">Transmembrane helix</keyword>
<organism evidence="3 4">
    <name type="scientific">Mixia osmundae (strain CBS 9802 / IAM 14324 / JCM 22182 / KY 12970)</name>
    <dbReference type="NCBI Taxonomy" id="764103"/>
    <lineage>
        <taxon>Eukaryota</taxon>
        <taxon>Fungi</taxon>
        <taxon>Dikarya</taxon>
        <taxon>Basidiomycota</taxon>
        <taxon>Pucciniomycotina</taxon>
        <taxon>Mixiomycetes</taxon>
        <taxon>Mixiales</taxon>
        <taxon>Mixiaceae</taxon>
        <taxon>Mixia</taxon>
    </lineage>
</organism>
<accession>G7DS35</accession>
<dbReference type="EMBL" id="BABT02000004">
    <property type="protein sequence ID" value="GAA93395.1"/>
    <property type="molecule type" value="Genomic_DNA"/>
</dbReference>
<feature type="transmembrane region" description="Helical" evidence="2">
    <location>
        <begin position="97"/>
        <end position="119"/>
    </location>
</feature>
<feature type="region of interest" description="Disordered" evidence="1">
    <location>
        <begin position="57"/>
        <end position="93"/>
    </location>
</feature>
<feature type="compositionally biased region" description="Polar residues" evidence="1">
    <location>
        <begin position="429"/>
        <end position="439"/>
    </location>
</feature>
<feature type="region of interest" description="Disordered" evidence="1">
    <location>
        <begin position="183"/>
        <end position="439"/>
    </location>
</feature>
<gene>
    <name evidence="3" type="primary">Mo00036</name>
    <name evidence="3" type="ORF">E5Q_00036</name>
</gene>
<feature type="compositionally biased region" description="Basic residues" evidence="1">
    <location>
        <begin position="402"/>
        <end position="412"/>
    </location>
</feature>
<feature type="compositionally biased region" description="Basic residues" evidence="1">
    <location>
        <begin position="197"/>
        <end position="206"/>
    </location>
</feature>
<dbReference type="HOGENOM" id="CLU_624166_0_0_1"/>
<feature type="compositionally biased region" description="Polar residues" evidence="1">
    <location>
        <begin position="255"/>
        <end position="268"/>
    </location>
</feature>
<comment type="caution">
    <text evidence="3">The sequence shown here is derived from an EMBL/GenBank/DDBJ whole genome shotgun (WGS) entry which is preliminary data.</text>
</comment>
<evidence type="ECO:0000256" key="1">
    <source>
        <dbReference type="SAM" id="MobiDB-lite"/>
    </source>
</evidence>
<feature type="compositionally biased region" description="Polar residues" evidence="1">
    <location>
        <begin position="288"/>
        <end position="302"/>
    </location>
</feature>
<reference evidence="3 4" key="1">
    <citation type="journal article" date="2011" name="J. Gen. Appl. Microbiol.">
        <title>Draft genome sequencing of the enigmatic basidiomycete Mixia osmundae.</title>
        <authorList>
            <person name="Nishida H."/>
            <person name="Nagatsuka Y."/>
            <person name="Sugiyama J."/>
        </authorList>
    </citation>
    <scope>NUCLEOTIDE SEQUENCE [LARGE SCALE GENOMIC DNA]</scope>
    <source>
        <strain evidence="4">CBS 9802 / IAM 14324 / JCM 22182 / KY 12970</strain>
    </source>
</reference>
<sequence>MAQAVTGFPSLSTQPISSLTASAFSSFVTPAISVPFPSGYGQTQIVLSGSGAAPSGTVRTTIGGTTATPSQGNAATARATNAHEHTSGSSGSGWPTWATAVIAGVGGAIILVAIIWGIFCLRARKRRREGAVGPAYVARAREIKETFGHKVGAFGHMPGRTTPKPTSTYRDVLDEKALAETKAQRLGSMDASPSQRPSHHSGRGSRRASSMGALRESYVASGSDWQKREDGMAAEHRRAARDRDSDVFGSHRGTSRQSQRPHNGSSPHLGQGFDLDDAPRTRSRSHGRQPSSRDLTSANLSAFETDHRGNRSAAGHHREDRRMPRPRSSASLNPPRRPYAGSRDHLLGSPASPAHGSSSQRDSFDDLIARPQIPWDAPPPSRGSSEYGRSAVDALLQSPSRAHTRHYRHSRHSSGDLERDYDHERSRHNGNLSPVLSDA</sequence>
<keyword evidence="2" id="KW-0812">Transmembrane</keyword>
<evidence type="ECO:0000256" key="2">
    <source>
        <dbReference type="SAM" id="Phobius"/>
    </source>
</evidence>
<dbReference type="Proteomes" id="UP000009131">
    <property type="component" value="Unassembled WGS sequence"/>
</dbReference>
<dbReference type="AlphaFoldDB" id="G7DS35"/>
<proteinExistence type="predicted"/>
<dbReference type="eggNOG" id="ENOG502T07V">
    <property type="taxonomic scope" value="Eukaryota"/>
</dbReference>
<dbReference type="RefSeq" id="XP_014566049.1">
    <property type="nucleotide sequence ID" value="XM_014710563.1"/>
</dbReference>
<feature type="compositionally biased region" description="Basic and acidic residues" evidence="1">
    <location>
        <begin position="413"/>
        <end position="427"/>
    </location>
</feature>